<dbReference type="AlphaFoldDB" id="A0A3A1UUS5"/>
<dbReference type="EMBL" id="QXQA01000008">
    <property type="protein sequence ID" value="RIX52014.1"/>
    <property type="molecule type" value="Genomic_DNA"/>
</dbReference>
<keyword evidence="4" id="KW-1185">Reference proteome</keyword>
<dbReference type="OrthoDB" id="9803476at2"/>
<dbReference type="InterPro" id="IPR023393">
    <property type="entry name" value="START-like_dom_sf"/>
</dbReference>
<dbReference type="RefSeq" id="WP_119600246.1">
    <property type="nucleotide sequence ID" value="NZ_QXQA01000008.1"/>
</dbReference>
<organism evidence="3 4">
    <name type="scientific">Paenibacillus nanensis</name>
    <dbReference type="NCBI Taxonomy" id="393251"/>
    <lineage>
        <taxon>Bacteria</taxon>
        <taxon>Bacillati</taxon>
        <taxon>Bacillota</taxon>
        <taxon>Bacilli</taxon>
        <taxon>Bacillales</taxon>
        <taxon>Paenibacillaceae</taxon>
        <taxon>Paenibacillus</taxon>
    </lineage>
</organism>
<evidence type="ECO:0000259" key="2">
    <source>
        <dbReference type="Pfam" id="PF08327"/>
    </source>
</evidence>
<reference evidence="3 4" key="1">
    <citation type="submission" date="2018-09" db="EMBL/GenBank/DDBJ databases">
        <title>Paenibacillus aracenensis nov. sp. isolated from a cave in southern Spain.</title>
        <authorList>
            <person name="Jurado V."/>
            <person name="Gutierrez-Patricio S."/>
            <person name="Gonzalez-Pimentel J.L."/>
            <person name="Miller A.Z."/>
            <person name="Laiz L."/>
            <person name="Saiz-Jimenez C."/>
        </authorList>
    </citation>
    <scope>NUCLEOTIDE SEQUENCE [LARGE SCALE GENOMIC DNA]</scope>
    <source>
        <strain evidence="3 4">DSM 22867</strain>
    </source>
</reference>
<dbReference type="Pfam" id="PF08327">
    <property type="entry name" value="AHSA1"/>
    <property type="match status" value="1"/>
</dbReference>
<dbReference type="CDD" id="cd08900">
    <property type="entry name" value="SRPBCC_CalC_Aha1-like_7"/>
    <property type="match status" value="1"/>
</dbReference>
<accession>A0A3A1UUS5</accession>
<evidence type="ECO:0000313" key="3">
    <source>
        <dbReference type="EMBL" id="RIX52014.1"/>
    </source>
</evidence>
<comment type="similarity">
    <text evidence="1">Belongs to the AHA1 family.</text>
</comment>
<sequence>MNERSVKHNTFVIEKHYKATPERVYFAWSDPAAKAQWFPKAELFEFRVGGREFNRGGPTNGPIYTFDACYQEIVPNSRIVYTYTMDQGDIRISVSITTVEIKQSGSGTHLIYTEQGAFLDGYDTPEQRKHGTNLMLEALGKRLEEE</sequence>
<comment type="caution">
    <text evidence="3">The sequence shown here is derived from an EMBL/GenBank/DDBJ whole genome shotgun (WGS) entry which is preliminary data.</text>
</comment>
<proteinExistence type="inferred from homology"/>
<dbReference type="InterPro" id="IPR013538">
    <property type="entry name" value="ASHA1/2-like_C"/>
</dbReference>
<dbReference type="SUPFAM" id="SSF55961">
    <property type="entry name" value="Bet v1-like"/>
    <property type="match status" value="1"/>
</dbReference>
<dbReference type="Gene3D" id="3.30.530.20">
    <property type="match status" value="1"/>
</dbReference>
<name>A0A3A1UUS5_9BACL</name>
<dbReference type="Proteomes" id="UP000266482">
    <property type="component" value="Unassembled WGS sequence"/>
</dbReference>
<evidence type="ECO:0000313" key="4">
    <source>
        <dbReference type="Proteomes" id="UP000266482"/>
    </source>
</evidence>
<feature type="domain" description="Activator of Hsp90 ATPase homologue 1/2-like C-terminal" evidence="2">
    <location>
        <begin position="18"/>
        <end position="143"/>
    </location>
</feature>
<evidence type="ECO:0000256" key="1">
    <source>
        <dbReference type="ARBA" id="ARBA00006817"/>
    </source>
</evidence>
<gene>
    <name evidence="3" type="ORF">D3P08_13610</name>
</gene>
<protein>
    <submittedName>
        <fullName evidence="3">Polyketide cyclase</fullName>
    </submittedName>
</protein>